<dbReference type="Gene3D" id="3.40.50.200">
    <property type="entry name" value="Peptidase S8/S53 domain"/>
    <property type="match status" value="1"/>
</dbReference>
<sequence length="57" mass="6078">MRAFDVAPRQSMARGPTLGYLNPWLYASGYSGLNDITFGSSGGCNTSGFKATEGWDP</sequence>
<dbReference type="PANTHER" id="PTHR14218">
    <property type="entry name" value="PROTEASE S8 TRIPEPTIDYL PEPTIDASE I CLN2"/>
    <property type="match status" value="1"/>
</dbReference>
<dbReference type="GO" id="GO:0004252">
    <property type="term" value="F:serine-type endopeptidase activity"/>
    <property type="evidence" value="ECO:0007669"/>
    <property type="project" value="InterPro"/>
</dbReference>
<dbReference type="GO" id="GO:0006508">
    <property type="term" value="P:proteolysis"/>
    <property type="evidence" value="ECO:0007669"/>
    <property type="project" value="InterPro"/>
</dbReference>
<name>A0A5B0Q508_PUCGR</name>
<evidence type="ECO:0000313" key="2">
    <source>
        <dbReference type="Proteomes" id="UP000324748"/>
    </source>
</evidence>
<gene>
    <name evidence="1" type="ORF">PGT21_004261</name>
</gene>
<dbReference type="EMBL" id="VSWC01000028">
    <property type="protein sequence ID" value="KAA1108218.1"/>
    <property type="molecule type" value="Genomic_DNA"/>
</dbReference>
<evidence type="ECO:0008006" key="3">
    <source>
        <dbReference type="Google" id="ProtNLM"/>
    </source>
</evidence>
<protein>
    <recommendedName>
        <fullName evidence="3">Peptidase S53 domain-containing protein</fullName>
    </recommendedName>
</protein>
<proteinExistence type="predicted"/>
<reference evidence="1 2" key="1">
    <citation type="submission" date="2019-05" db="EMBL/GenBank/DDBJ databases">
        <title>Emergence of the Ug99 lineage of the wheat stem rust pathogen through somatic hybridization.</title>
        <authorList>
            <person name="Li F."/>
            <person name="Upadhyaya N.M."/>
            <person name="Sperschneider J."/>
            <person name="Matny O."/>
            <person name="Nguyen-Phuc H."/>
            <person name="Mago R."/>
            <person name="Raley C."/>
            <person name="Miller M.E."/>
            <person name="Silverstein K.A.T."/>
            <person name="Henningsen E."/>
            <person name="Hirsch C.D."/>
            <person name="Visser B."/>
            <person name="Pretorius Z.A."/>
            <person name="Steffenson B.J."/>
            <person name="Schwessinger B."/>
            <person name="Dodds P.N."/>
            <person name="Figueroa M."/>
        </authorList>
    </citation>
    <scope>NUCLEOTIDE SEQUENCE [LARGE SCALE GENOMIC DNA]</scope>
    <source>
        <strain evidence="1">21-0</strain>
    </source>
</reference>
<dbReference type="InterPro" id="IPR036852">
    <property type="entry name" value="Peptidase_S8/S53_dom_sf"/>
</dbReference>
<dbReference type="Proteomes" id="UP000324748">
    <property type="component" value="Unassembled WGS sequence"/>
</dbReference>
<evidence type="ECO:0000313" key="1">
    <source>
        <dbReference type="EMBL" id="KAA1108218.1"/>
    </source>
</evidence>
<dbReference type="OrthoDB" id="409122at2759"/>
<organism evidence="1 2">
    <name type="scientific">Puccinia graminis f. sp. tritici</name>
    <dbReference type="NCBI Taxonomy" id="56615"/>
    <lineage>
        <taxon>Eukaryota</taxon>
        <taxon>Fungi</taxon>
        <taxon>Dikarya</taxon>
        <taxon>Basidiomycota</taxon>
        <taxon>Pucciniomycotina</taxon>
        <taxon>Pucciniomycetes</taxon>
        <taxon>Pucciniales</taxon>
        <taxon>Pucciniaceae</taxon>
        <taxon>Puccinia</taxon>
    </lineage>
</organism>
<keyword evidence="2" id="KW-1185">Reference proteome</keyword>
<comment type="caution">
    <text evidence="1">The sequence shown here is derived from an EMBL/GenBank/DDBJ whole genome shotgun (WGS) entry which is preliminary data.</text>
</comment>
<dbReference type="InterPro" id="IPR050819">
    <property type="entry name" value="Tripeptidyl-peptidase_I"/>
</dbReference>
<dbReference type="GO" id="GO:0008240">
    <property type="term" value="F:tripeptidyl-peptidase activity"/>
    <property type="evidence" value="ECO:0007669"/>
    <property type="project" value="TreeGrafter"/>
</dbReference>
<dbReference type="AlphaFoldDB" id="A0A5B0Q508"/>
<dbReference type="PANTHER" id="PTHR14218:SF15">
    <property type="entry name" value="TRIPEPTIDYL-PEPTIDASE 1"/>
    <property type="match status" value="1"/>
</dbReference>
<accession>A0A5B0Q508</accession>